<feature type="transmembrane region" description="Helical" evidence="2">
    <location>
        <begin position="565"/>
        <end position="589"/>
    </location>
</feature>
<name>A0A5N7CAE4_PETAA</name>
<dbReference type="PANTHER" id="PTHR37544">
    <property type="entry name" value="SPRAY-RELATED"/>
    <property type="match status" value="1"/>
</dbReference>
<feature type="transmembrane region" description="Helical" evidence="2">
    <location>
        <begin position="681"/>
        <end position="704"/>
    </location>
</feature>
<keyword evidence="2" id="KW-1133">Transmembrane helix</keyword>
<proteinExistence type="predicted"/>
<feature type="transmembrane region" description="Helical" evidence="2">
    <location>
        <begin position="259"/>
        <end position="278"/>
    </location>
</feature>
<feature type="transmembrane region" description="Helical" evidence="2">
    <location>
        <begin position="411"/>
        <end position="434"/>
    </location>
</feature>
<evidence type="ECO:0008006" key="4">
    <source>
        <dbReference type="Google" id="ProtNLM"/>
    </source>
</evidence>
<sequence>MLASGSGNVSLRTVSSNRPQVLCSEDQRSVAASDDYYSFSDHNSGSRSPSNGSHATVVRYATPNSHPVSQTSSPAISRTHLAPPVVASTSRPAHHVKMPSDNKNAPSPVRSTIRSVQDREAHTSLMTESTSRQVPRDSSYAGPSPAPAMDNVPYLRFAINQLTRDEDTRSLRRPSSVTSEDYPVERLVWDEGLGYFIRSPEASNTPPAQQPLLQHPSPRPVDRPPQDSVEPEAFVAVEPPKDSLLYPRLDFVPVVLRPWALVAVIFCSLLMIAGVVFCNVWSQRHQGFWDYDGIGGGRYFVVQFLPQILAVSMTVWTFIIQAAVYRTMPFAIMASERKLGHVLDRLPILSRNFLVPDFSQFQHGEPLVGFSLVSIWLSNVIALPLLSCFFQAKFFIMEERGTWRWTAVQDVGWTIVAVYGLLTIGLVILMFRFVRTWSGLMWDPVSLADLISIIQRSNILRDFEQSEILPDVGDSLNPRVLRLGYWQLSNRNRETTFYGIGEIAASVGNPSLHFNEKSPERQPLSRVSYDIEQQVGEGKYGFDEHMYAPSVRYRWTPWFLRDTFIVAWTVTIGALFIAFVLVSFIHDAIRGGFPPRLPTLPSPKSFSSSNFLYSFIPALIGNILFLAWQPVDVYFRALQPFASLSSPQGTSAEQSLLLSYPSCFPFHVTALAILNKHYKVAWISFMSVASAAIPILAGGVFIALNYPSQGEIRIAALMPAFYAMVAFCALYTVSLLCTWPRRCRYLPHDISTLADQISFLYQSPLLSDKILREPRSKADLVTRLVMAPPGDREHPLYGFGIYVGRDGKEHLGIDRFYRPGRADMLITTGSMK</sequence>
<dbReference type="Proteomes" id="UP000326877">
    <property type="component" value="Unassembled WGS sequence"/>
</dbReference>
<organism evidence="3">
    <name type="scientific">Petromyces alliaceus</name>
    <name type="common">Aspergillus alliaceus</name>
    <dbReference type="NCBI Taxonomy" id="209559"/>
    <lineage>
        <taxon>Eukaryota</taxon>
        <taxon>Fungi</taxon>
        <taxon>Dikarya</taxon>
        <taxon>Ascomycota</taxon>
        <taxon>Pezizomycotina</taxon>
        <taxon>Eurotiomycetes</taxon>
        <taxon>Eurotiomycetidae</taxon>
        <taxon>Eurotiales</taxon>
        <taxon>Aspergillaceae</taxon>
        <taxon>Aspergillus</taxon>
        <taxon>Aspergillus subgen. Circumdati</taxon>
    </lineage>
</organism>
<keyword evidence="2" id="KW-0472">Membrane</keyword>
<feature type="transmembrane region" description="Helical" evidence="2">
    <location>
        <begin position="299"/>
        <end position="324"/>
    </location>
</feature>
<feature type="region of interest" description="Disordered" evidence="1">
    <location>
        <begin position="88"/>
        <end position="151"/>
    </location>
</feature>
<dbReference type="OrthoDB" id="3057599at2759"/>
<feature type="transmembrane region" description="Helical" evidence="2">
    <location>
        <begin position="610"/>
        <end position="628"/>
    </location>
</feature>
<feature type="transmembrane region" description="Helical" evidence="2">
    <location>
        <begin position="656"/>
        <end position="674"/>
    </location>
</feature>
<accession>A0A5N7CAE4</accession>
<dbReference type="AlphaFoldDB" id="A0A5N7CAE4"/>
<feature type="transmembrane region" description="Helical" evidence="2">
    <location>
        <begin position="716"/>
        <end position="737"/>
    </location>
</feature>
<feature type="transmembrane region" description="Helical" evidence="2">
    <location>
        <begin position="367"/>
        <end position="390"/>
    </location>
</feature>
<reference evidence="3" key="1">
    <citation type="submission" date="2019-04" db="EMBL/GenBank/DDBJ databases">
        <title>Friends and foes A comparative genomics studyof 23 Aspergillus species from section Flavi.</title>
        <authorList>
            <consortium name="DOE Joint Genome Institute"/>
            <person name="Kjaerbolling I."/>
            <person name="Vesth T."/>
            <person name="Frisvad J.C."/>
            <person name="Nybo J.L."/>
            <person name="Theobald S."/>
            <person name="Kildgaard S."/>
            <person name="Isbrandt T."/>
            <person name="Kuo A."/>
            <person name="Sato A."/>
            <person name="Lyhne E.K."/>
            <person name="Kogle M.E."/>
            <person name="Wiebenga A."/>
            <person name="Kun R.S."/>
            <person name="Lubbers R.J."/>
            <person name="Makela M.R."/>
            <person name="Barry K."/>
            <person name="Chovatia M."/>
            <person name="Clum A."/>
            <person name="Daum C."/>
            <person name="Haridas S."/>
            <person name="He G."/>
            <person name="LaButti K."/>
            <person name="Lipzen A."/>
            <person name="Mondo S."/>
            <person name="Riley R."/>
            <person name="Salamov A."/>
            <person name="Simmons B.A."/>
            <person name="Magnuson J.K."/>
            <person name="Henrissat B."/>
            <person name="Mortensen U.H."/>
            <person name="Larsen T.O."/>
            <person name="Devries R.P."/>
            <person name="Grigoriev I.V."/>
            <person name="Machida M."/>
            <person name="Baker S.E."/>
            <person name="Andersen M.R."/>
        </authorList>
    </citation>
    <scope>NUCLEOTIDE SEQUENCE [LARGE SCALE GENOMIC DNA]</scope>
    <source>
        <strain evidence="3">IBT 14317</strain>
    </source>
</reference>
<feature type="compositionally biased region" description="Polar residues" evidence="1">
    <location>
        <begin position="124"/>
        <end position="133"/>
    </location>
</feature>
<evidence type="ECO:0000256" key="1">
    <source>
        <dbReference type="SAM" id="MobiDB-lite"/>
    </source>
</evidence>
<dbReference type="InterPro" id="IPR021840">
    <property type="entry name" value="DUF3433"/>
</dbReference>
<feature type="region of interest" description="Disordered" evidence="1">
    <location>
        <begin position="200"/>
        <end position="229"/>
    </location>
</feature>
<dbReference type="PANTHER" id="PTHR37544:SF1">
    <property type="entry name" value="PHOSPHORIBOSYLAMINOIMIDAZOLE-SUCCINOCARBOXAMIDE SYNTHASE"/>
    <property type="match status" value="1"/>
</dbReference>
<dbReference type="Pfam" id="PF11915">
    <property type="entry name" value="DUF3433"/>
    <property type="match status" value="2"/>
</dbReference>
<feature type="compositionally biased region" description="Polar residues" evidence="1">
    <location>
        <begin position="101"/>
        <end position="115"/>
    </location>
</feature>
<gene>
    <name evidence="3" type="ORF">BDV23DRAFT_172019</name>
</gene>
<dbReference type="EMBL" id="ML735250">
    <property type="protein sequence ID" value="KAE8390919.1"/>
    <property type="molecule type" value="Genomic_DNA"/>
</dbReference>
<protein>
    <recommendedName>
        <fullName evidence="4">Phosphoribosylaminoimidazole-succinocarboxamide synthase</fullName>
    </recommendedName>
</protein>
<evidence type="ECO:0000313" key="3">
    <source>
        <dbReference type="EMBL" id="KAE8390919.1"/>
    </source>
</evidence>
<evidence type="ECO:0000256" key="2">
    <source>
        <dbReference type="SAM" id="Phobius"/>
    </source>
</evidence>
<keyword evidence="2" id="KW-0812">Transmembrane</keyword>